<reference evidence="1 2" key="1">
    <citation type="submission" date="2018-05" db="EMBL/GenBank/DDBJ databases">
        <title>Evolution of small genomes with special reference to Mycobacterium leprae.</title>
        <authorList>
            <person name="Mohanty P.S."/>
            <person name="Bansal A.K."/>
            <person name="Gupta U.D."/>
            <person name="Naaz F."/>
            <person name="Dwivedi V.D."/>
            <person name="Singh H."/>
            <person name="Gupta G."/>
            <person name="Sharma S."/>
            <person name="Arora M."/>
        </authorList>
    </citation>
    <scope>NUCLEOTIDE SEQUENCE [LARGE SCALE GENOMIC DNA]</scope>
    <source>
        <strain evidence="1 2">MRHRU-235-G</strain>
    </source>
</reference>
<evidence type="ECO:0000313" key="2">
    <source>
        <dbReference type="Proteomes" id="UP000249682"/>
    </source>
</evidence>
<gene>
    <name evidence="1" type="ORF">DIJ64_12725</name>
</gene>
<evidence type="ECO:0000313" key="1">
    <source>
        <dbReference type="EMBL" id="AWV48611.1"/>
    </source>
</evidence>
<protein>
    <submittedName>
        <fullName evidence="1">Uncharacterized protein</fullName>
    </submittedName>
</protein>
<dbReference type="RefSeq" id="WP_049769876.1">
    <property type="nucleotide sequence ID" value="NZ_CP029543.1"/>
</dbReference>
<sequence length="98" mass="10377">MEAARYDPADPQRRPGWYGNITVLQWLSPLPGGSVVKVEPGSGIELYGQLADAGVFAIDGTKYDQAALWSAFAGADLELVFLGANSLQPAESVNPGVR</sequence>
<dbReference type="EMBL" id="CP029543">
    <property type="protein sequence ID" value="AWV48611.1"/>
    <property type="molecule type" value="Genomic_DNA"/>
</dbReference>
<dbReference type="Proteomes" id="UP000249682">
    <property type="component" value="Chromosome"/>
</dbReference>
<name>A0AAD0KXY3_MYCLR</name>
<proteinExistence type="predicted"/>
<organism evidence="1 2">
    <name type="scientific">Mycobacterium leprae</name>
    <dbReference type="NCBI Taxonomy" id="1769"/>
    <lineage>
        <taxon>Bacteria</taxon>
        <taxon>Bacillati</taxon>
        <taxon>Actinomycetota</taxon>
        <taxon>Actinomycetes</taxon>
        <taxon>Mycobacteriales</taxon>
        <taxon>Mycobacteriaceae</taxon>
        <taxon>Mycobacterium</taxon>
    </lineage>
</organism>
<accession>A0AAD0KXY3</accession>
<dbReference type="AlphaFoldDB" id="A0AAD0KXY3"/>